<feature type="domain" description="WSC" evidence="9">
    <location>
        <begin position="140"/>
        <end position="235"/>
    </location>
</feature>
<dbReference type="FunFam" id="3.10.250.10:FF:000001">
    <property type="entry name" value="Lysyl oxidase 4 isoform X1"/>
    <property type="match status" value="1"/>
</dbReference>
<dbReference type="SMART" id="SM00321">
    <property type="entry name" value="WSC"/>
    <property type="match status" value="1"/>
</dbReference>
<feature type="domain" description="SRCR" evidence="7">
    <location>
        <begin position="37"/>
        <end position="139"/>
    </location>
</feature>
<dbReference type="CDD" id="cd00033">
    <property type="entry name" value="CCP"/>
    <property type="match status" value="1"/>
</dbReference>
<accession>A0A7M7NMA3</accession>
<feature type="domain" description="Sushi" evidence="8">
    <location>
        <begin position="237"/>
        <end position="300"/>
    </location>
</feature>
<protein>
    <submittedName>
        <fullName evidence="10">Uncharacterized protein</fullName>
    </submittedName>
</protein>
<evidence type="ECO:0000313" key="11">
    <source>
        <dbReference type="Proteomes" id="UP000007110"/>
    </source>
</evidence>
<dbReference type="SUPFAM" id="SSF57535">
    <property type="entry name" value="Complement control module/SCR domain"/>
    <property type="match status" value="1"/>
</dbReference>
<evidence type="ECO:0000256" key="3">
    <source>
        <dbReference type="PROSITE-ProRule" id="PRU00196"/>
    </source>
</evidence>
<keyword evidence="4" id="KW-0768">Sushi</keyword>
<keyword evidence="6" id="KW-1133">Transmembrane helix</keyword>
<evidence type="ECO:0000313" key="10">
    <source>
        <dbReference type="EnsemblMetazoa" id="XP_030838568"/>
    </source>
</evidence>
<evidence type="ECO:0000256" key="1">
    <source>
        <dbReference type="ARBA" id="ARBA00022729"/>
    </source>
</evidence>
<dbReference type="Pfam" id="PF00530">
    <property type="entry name" value="SRCR"/>
    <property type="match status" value="1"/>
</dbReference>
<dbReference type="InterPro" id="IPR000436">
    <property type="entry name" value="Sushi_SCR_CCP_dom"/>
</dbReference>
<dbReference type="Pfam" id="PF01822">
    <property type="entry name" value="WSC"/>
    <property type="match status" value="1"/>
</dbReference>
<dbReference type="OMA" id="EHEYASY"/>
<evidence type="ECO:0000259" key="8">
    <source>
        <dbReference type="PROSITE" id="PS50923"/>
    </source>
</evidence>
<keyword evidence="6" id="KW-0812">Transmembrane</keyword>
<dbReference type="InterPro" id="IPR001190">
    <property type="entry name" value="SRCR"/>
</dbReference>
<feature type="region of interest" description="Disordered" evidence="5">
    <location>
        <begin position="384"/>
        <end position="405"/>
    </location>
</feature>
<keyword evidence="11" id="KW-1185">Reference proteome</keyword>
<dbReference type="SMART" id="SM00032">
    <property type="entry name" value="CCP"/>
    <property type="match status" value="1"/>
</dbReference>
<dbReference type="PROSITE" id="PS50287">
    <property type="entry name" value="SRCR_2"/>
    <property type="match status" value="1"/>
</dbReference>
<evidence type="ECO:0000256" key="4">
    <source>
        <dbReference type="PROSITE-ProRule" id="PRU00302"/>
    </source>
</evidence>
<dbReference type="Proteomes" id="UP000007110">
    <property type="component" value="Unassembled WGS sequence"/>
</dbReference>
<evidence type="ECO:0000256" key="5">
    <source>
        <dbReference type="SAM" id="MobiDB-lite"/>
    </source>
</evidence>
<dbReference type="GeneID" id="100891736"/>
<dbReference type="InterPro" id="IPR002889">
    <property type="entry name" value="WSC_carb-bd"/>
</dbReference>
<dbReference type="SMART" id="SM00202">
    <property type="entry name" value="SR"/>
    <property type="match status" value="1"/>
</dbReference>
<dbReference type="InParanoid" id="A0A7M7NMA3"/>
<proteinExistence type="predicted"/>
<dbReference type="PRINTS" id="PR00258">
    <property type="entry name" value="SPERACTRCPTR"/>
</dbReference>
<dbReference type="RefSeq" id="XP_030838568.1">
    <property type="nucleotide sequence ID" value="XM_030982708.1"/>
</dbReference>
<feature type="compositionally biased region" description="Polar residues" evidence="5">
    <location>
        <begin position="384"/>
        <end position="394"/>
    </location>
</feature>
<dbReference type="PROSITE" id="PS51212">
    <property type="entry name" value="WSC"/>
    <property type="match status" value="1"/>
</dbReference>
<dbReference type="PROSITE" id="PS50923">
    <property type="entry name" value="SUSHI"/>
    <property type="match status" value="1"/>
</dbReference>
<name>A0A7M7NMA3_STRPU</name>
<sequence>MMVQRSAIVSLGFVIELGIFYVCCISGMVWANASGDVRLVGGSKPNEGRIEIHNDGVWGTYCGDSFDVQIGMVICRQAGYPGAAMRFQTSDEFGPGTGPVYYNGYMSCVGEESSLAQCHFTNYKYTTCTHAKDAGVICKEPGYLGCYPADGSKFQPILSLTSSAGSDSVDDCLTLCRSDNMSYAAMSGRNCHCSSQLPSNISSSKVTDDECSTACSGNSRQICGGPKHYSVFSTTDGFCDQLSPPVNGTLDTTFTRFGTTVTFGCFPGFELEGAKKTQCVKSETHTSGFKWNSVPPICTETTPVPPAPSSGSNAGIIVGIISGIILVAIVMTLLFIYCRQRRSKYERKPLHVRSSWSPLHLRSSWTPTHLQKEAMNAEPHMYETTSQGGASLHSTPMHRARTPGSTSEHEYASYHEFQNDLLVEDTALLHSPIDKVPNGRLALKDDDDCGSNRNSSIMVVNELYNPQQNPDRNIYEITEDDFRRLRESQLLDNREQPALPRRTSRDAMIKPEEHIYEPEPLSELSFAIDKEHVYSSADYAYADVDPRDSGLGTLNMSMRLQGSLPCFHETMVENELYVSSDNVDEQPTAEEPDSTVMVENILYQPQT</sequence>
<feature type="disulfide bond" evidence="3">
    <location>
        <begin position="108"/>
        <end position="118"/>
    </location>
</feature>
<comment type="caution">
    <text evidence="3">Lacks conserved residue(s) required for the propagation of feature annotation.</text>
</comment>
<reference evidence="10" key="2">
    <citation type="submission" date="2021-01" db="UniProtKB">
        <authorList>
            <consortium name="EnsemblMetazoa"/>
        </authorList>
    </citation>
    <scope>IDENTIFICATION</scope>
</reference>
<feature type="transmembrane region" description="Helical" evidence="6">
    <location>
        <begin position="314"/>
        <end position="338"/>
    </location>
</feature>
<dbReference type="Gene3D" id="3.10.250.10">
    <property type="entry name" value="SRCR-like domain"/>
    <property type="match status" value="1"/>
</dbReference>
<dbReference type="InterPro" id="IPR036772">
    <property type="entry name" value="SRCR-like_dom_sf"/>
</dbReference>
<dbReference type="EnsemblMetazoa" id="XM_030982708">
    <property type="protein sequence ID" value="XP_030838568"/>
    <property type="gene ID" value="LOC100891736"/>
</dbReference>
<evidence type="ECO:0000259" key="9">
    <source>
        <dbReference type="PROSITE" id="PS51212"/>
    </source>
</evidence>
<dbReference type="SUPFAM" id="SSF56487">
    <property type="entry name" value="SRCR-like"/>
    <property type="match status" value="1"/>
</dbReference>
<dbReference type="PANTHER" id="PTHR48071:SF18">
    <property type="entry name" value="DELETED IN MALIGNANT BRAIN TUMORS 1 PROTEIN-RELATED"/>
    <property type="match status" value="1"/>
</dbReference>
<feature type="transmembrane region" description="Helical" evidence="6">
    <location>
        <begin position="7"/>
        <end position="30"/>
    </location>
</feature>
<dbReference type="Pfam" id="PF00084">
    <property type="entry name" value="Sushi"/>
    <property type="match status" value="1"/>
</dbReference>
<dbReference type="GO" id="GO:0016020">
    <property type="term" value="C:membrane"/>
    <property type="evidence" value="ECO:0007669"/>
    <property type="project" value="InterPro"/>
</dbReference>
<dbReference type="KEGG" id="spu:100891736"/>
<organism evidence="10 11">
    <name type="scientific">Strongylocentrotus purpuratus</name>
    <name type="common">Purple sea urchin</name>
    <dbReference type="NCBI Taxonomy" id="7668"/>
    <lineage>
        <taxon>Eukaryota</taxon>
        <taxon>Metazoa</taxon>
        <taxon>Echinodermata</taxon>
        <taxon>Eleutherozoa</taxon>
        <taxon>Echinozoa</taxon>
        <taxon>Echinoidea</taxon>
        <taxon>Euechinoidea</taxon>
        <taxon>Echinacea</taxon>
        <taxon>Camarodonta</taxon>
        <taxon>Echinidea</taxon>
        <taxon>Strongylocentrotidae</taxon>
        <taxon>Strongylocentrotus</taxon>
    </lineage>
</organism>
<keyword evidence="2 3" id="KW-1015">Disulfide bond</keyword>
<evidence type="ECO:0000256" key="2">
    <source>
        <dbReference type="ARBA" id="ARBA00023157"/>
    </source>
</evidence>
<dbReference type="PANTHER" id="PTHR48071">
    <property type="entry name" value="SRCR DOMAIN-CONTAINING PROTEIN"/>
    <property type="match status" value="1"/>
</dbReference>
<dbReference type="OrthoDB" id="9935125at2759"/>
<dbReference type="Gene3D" id="2.10.70.10">
    <property type="entry name" value="Complement Module, domain 1"/>
    <property type="match status" value="1"/>
</dbReference>
<keyword evidence="6" id="KW-0472">Membrane</keyword>
<evidence type="ECO:0000256" key="6">
    <source>
        <dbReference type="SAM" id="Phobius"/>
    </source>
</evidence>
<dbReference type="AlphaFoldDB" id="A0A7M7NMA3"/>
<evidence type="ECO:0000259" key="7">
    <source>
        <dbReference type="PROSITE" id="PS50287"/>
    </source>
</evidence>
<dbReference type="InterPro" id="IPR035976">
    <property type="entry name" value="Sushi/SCR/CCP_sf"/>
</dbReference>
<keyword evidence="1" id="KW-0732">Signal</keyword>
<dbReference type="PROSITE" id="PS00420">
    <property type="entry name" value="SRCR_1"/>
    <property type="match status" value="1"/>
</dbReference>
<reference evidence="11" key="1">
    <citation type="submission" date="2015-02" db="EMBL/GenBank/DDBJ databases">
        <title>Genome sequencing for Strongylocentrotus purpuratus.</title>
        <authorList>
            <person name="Murali S."/>
            <person name="Liu Y."/>
            <person name="Vee V."/>
            <person name="English A."/>
            <person name="Wang M."/>
            <person name="Skinner E."/>
            <person name="Han Y."/>
            <person name="Muzny D.M."/>
            <person name="Worley K.C."/>
            <person name="Gibbs R.A."/>
        </authorList>
    </citation>
    <scope>NUCLEOTIDE SEQUENCE</scope>
</reference>